<organism evidence="2 3">
    <name type="scientific">Pollutimonas nitritireducens</name>
    <dbReference type="NCBI Taxonomy" id="2045209"/>
    <lineage>
        <taxon>Bacteria</taxon>
        <taxon>Pseudomonadati</taxon>
        <taxon>Pseudomonadota</taxon>
        <taxon>Betaproteobacteria</taxon>
        <taxon>Burkholderiales</taxon>
        <taxon>Alcaligenaceae</taxon>
        <taxon>Pollutimonas</taxon>
    </lineage>
</organism>
<feature type="domain" description="TOTE conflict system primase" evidence="1">
    <location>
        <begin position="48"/>
        <end position="110"/>
    </location>
</feature>
<sequence length="306" mass="33858">MTGRDDELAHLRAENARLVALLEAHGIAWKAPAPILKPSATLSLTTDEKATLFGQLFRGRTDVYPVRWESKTGKSGYSPACANEWRPGVCEKRRIKCSDCQQRQLLLLTDPARWPSTHSVHAVWSDPPYRCQTGWCATDAGVCATLPADEIAKVFAQGGKLLALSERTDHLDGLHAALVGRVKPLVLLHGRQSKKQRASVIAALNALDADVPRVLLGSGRLVGEGFDHPPLDTLVLAMLISWKGTLQQYAGRLHREQAGKQRVRIIDFIDAGHPSLLRMWERRQRGYQAMGYRMATAGELVLELPR</sequence>
<dbReference type="Pfam" id="PF22548">
    <property type="entry name" value="AEP-TOTE"/>
    <property type="match status" value="1"/>
</dbReference>
<dbReference type="EMBL" id="PDNV01000001">
    <property type="protein sequence ID" value="PLC55731.1"/>
    <property type="molecule type" value="Genomic_DNA"/>
</dbReference>
<name>A0A2N4UL32_9BURK</name>
<comment type="caution">
    <text evidence="2">The sequence shown here is derived from an EMBL/GenBank/DDBJ whole genome shotgun (WGS) entry which is preliminary data.</text>
</comment>
<accession>A0A2N4UL32</accession>
<proteinExistence type="predicted"/>
<dbReference type="RefSeq" id="WP_102068213.1">
    <property type="nucleotide sequence ID" value="NZ_PDNV01000001.1"/>
</dbReference>
<dbReference type="InterPro" id="IPR027417">
    <property type="entry name" value="P-loop_NTPase"/>
</dbReference>
<evidence type="ECO:0000259" key="1">
    <source>
        <dbReference type="Pfam" id="PF22548"/>
    </source>
</evidence>
<reference evidence="2 3" key="1">
    <citation type="submission" date="2017-10" db="EMBL/GenBank/DDBJ databases">
        <title>Two draft genome sequences of Pusillimonas sp. strains isolated from a nitrate- and radionuclide-contaminated groundwater in Russia.</title>
        <authorList>
            <person name="Grouzdev D.S."/>
            <person name="Tourova T.P."/>
            <person name="Goeva M.A."/>
            <person name="Babich T.L."/>
            <person name="Sokolova D.S."/>
            <person name="Abdullin R."/>
            <person name="Poltaraus A.B."/>
            <person name="Toshchakov S.V."/>
            <person name="Nazina T.N."/>
        </authorList>
    </citation>
    <scope>NUCLEOTIDE SEQUENCE [LARGE SCALE GENOMIC DNA]</scope>
    <source>
        <strain evidence="2 3">JR1/69-2-13</strain>
    </source>
</reference>
<evidence type="ECO:0000313" key="2">
    <source>
        <dbReference type="EMBL" id="PLC55731.1"/>
    </source>
</evidence>
<keyword evidence="3" id="KW-1185">Reference proteome</keyword>
<dbReference type="Gene3D" id="3.40.50.300">
    <property type="entry name" value="P-loop containing nucleotide triphosphate hydrolases"/>
    <property type="match status" value="1"/>
</dbReference>
<dbReference type="InterPro" id="IPR054347">
    <property type="entry name" value="TOTE_primase"/>
</dbReference>
<dbReference type="OrthoDB" id="9804086at2"/>
<dbReference type="AlphaFoldDB" id="A0A2N4UL32"/>
<dbReference type="SUPFAM" id="SSF52540">
    <property type="entry name" value="P-loop containing nucleoside triphosphate hydrolases"/>
    <property type="match status" value="1"/>
</dbReference>
<protein>
    <recommendedName>
        <fullName evidence="1">TOTE conflict system primase domain-containing protein</fullName>
    </recommendedName>
</protein>
<dbReference type="CDD" id="cd18785">
    <property type="entry name" value="SF2_C"/>
    <property type="match status" value="1"/>
</dbReference>
<evidence type="ECO:0000313" key="3">
    <source>
        <dbReference type="Proteomes" id="UP000234328"/>
    </source>
</evidence>
<gene>
    <name evidence="2" type="ORF">CR155_01370</name>
</gene>
<dbReference type="Proteomes" id="UP000234328">
    <property type="component" value="Unassembled WGS sequence"/>
</dbReference>